<evidence type="ECO:0000256" key="4">
    <source>
        <dbReference type="ARBA" id="ARBA00022553"/>
    </source>
</evidence>
<evidence type="ECO:0000256" key="5">
    <source>
        <dbReference type="ARBA" id="ARBA00022679"/>
    </source>
</evidence>
<evidence type="ECO:0000256" key="8">
    <source>
        <dbReference type="ARBA" id="ARBA00022840"/>
    </source>
</evidence>
<dbReference type="InterPro" id="IPR004358">
    <property type="entry name" value="Sig_transdc_His_kin-like_C"/>
</dbReference>
<protein>
    <recommendedName>
        <fullName evidence="3">histidine kinase</fullName>
        <ecNumber evidence="3">2.7.13.3</ecNumber>
    </recommendedName>
</protein>
<dbReference type="PANTHER" id="PTHR42878">
    <property type="entry name" value="TWO-COMPONENT HISTIDINE KINASE"/>
    <property type="match status" value="1"/>
</dbReference>
<dbReference type="InterPro" id="IPR036890">
    <property type="entry name" value="HATPase_C_sf"/>
</dbReference>
<accession>A0A6J4I405</accession>
<dbReference type="InterPro" id="IPR003661">
    <property type="entry name" value="HisK_dim/P_dom"/>
</dbReference>
<keyword evidence="5" id="KW-0808">Transferase</keyword>
<dbReference type="GO" id="GO:0016020">
    <property type="term" value="C:membrane"/>
    <property type="evidence" value="ECO:0007669"/>
    <property type="project" value="UniProtKB-SubCell"/>
</dbReference>
<dbReference type="GO" id="GO:0000155">
    <property type="term" value="F:phosphorelay sensor kinase activity"/>
    <property type="evidence" value="ECO:0007669"/>
    <property type="project" value="InterPro"/>
</dbReference>
<dbReference type="InterPro" id="IPR003594">
    <property type="entry name" value="HATPase_dom"/>
</dbReference>
<evidence type="ECO:0000256" key="6">
    <source>
        <dbReference type="ARBA" id="ARBA00022741"/>
    </source>
</evidence>
<dbReference type="SUPFAM" id="SSF158472">
    <property type="entry name" value="HAMP domain-like"/>
    <property type="match status" value="1"/>
</dbReference>
<evidence type="ECO:0000256" key="7">
    <source>
        <dbReference type="ARBA" id="ARBA00022777"/>
    </source>
</evidence>
<dbReference type="PROSITE" id="PS50885">
    <property type="entry name" value="HAMP"/>
    <property type="match status" value="1"/>
</dbReference>
<dbReference type="SMART" id="SM00304">
    <property type="entry name" value="HAMP"/>
    <property type="match status" value="1"/>
</dbReference>
<dbReference type="SUPFAM" id="SSF47384">
    <property type="entry name" value="Homodimeric domain of signal transducing histidine kinase"/>
    <property type="match status" value="1"/>
</dbReference>
<gene>
    <name evidence="13" type="ORF">AVDCRST_MAG04-1604</name>
</gene>
<dbReference type="Gene3D" id="3.30.565.10">
    <property type="entry name" value="Histidine kinase-like ATPase, C-terminal domain"/>
    <property type="match status" value="1"/>
</dbReference>
<evidence type="ECO:0000256" key="3">
    <source>
        <dbReference type="ARBA" id="ARBA00012438"/>
    </source>
</evidence>
<evidence type="ECO:0000256" key="2">
    <source>
        <dbReference type="ARBA" id="ARBA00004370"/>
    </source>
</evidence>
<dbReference type="Pfam" id="PF02518">
    <property type="entry name" value="HATPase_c"/>
    <property type="match status" value="1"/>
</dbReference>
<dbReference type="Gene3D" id="6.10.340.10">
    <property type="match status" value="1"/>
</dbReference>
<dbReference type="Gene3D" id="1.10.287.130">
    <property type="match status" value="1"/>
</dbReference>
<keyword evidence="6" id="KW-0547">Nucleotide-binding</keyword>
<keyword evidence="4" id="KW-0597">Phosphoprotein</keyword>
<dbReference type="CDD" id="cd06225">
    <property type="entry name" value="HAMP"/>
    <property type="match status" value="1"/>
</dbReference>
<feature type="domain" description="Histidine kinase" evidence="11">
    <location>
        <begin position="307"/>
        <end position="526"/>
    </location>
</feature>
<evidence type="ECO:0000259" key="11">
    <source>
        <dbReference type="PROSITE" id="PS50109"/>
    </source>
</evidence>
<dbReference type="InterPro" id="IPR003660">
    <property type="entry name" value="HAMP_dom"/>
</dbReference>
<proteinExistence type="predicted"/>
<feature type="transmembrane region" description="Helical" evidence="10">
    <location>
        <begin position="6"/>
        <end position="29"/>
    </location>
</feature>
<dbReference type="PRINTS" id="PR00344">
    <property type="entry name" value="BCTRLSENSOR"/>
</dbReference>
<dbReference type="GO" id="GO:0030295">
    <property type="term" value="F:protein kinase activator activity"/>
    <property type="evidence" value="ECO:0007669"/>
    <property type="project" value="TreeGrafter"/>
</dbReference>
<keyword evidence="10" id="KW-0812">Transmembrane</keyword>
<comment type="catalytic activity">
    <reaction evidence="1">
        <text>ATP + protein L-histidine = ADP + protein N-phospho-L-histidine.</text>
        <dbReference type="EC" id="2.7.13.3"/>
    </reaction>
</comment>
<evidence type="ECO:0000256" key="1">
    <source>
        <dbReference type="ARBA" id="ARBA00000085"/>
    </source>
</evidence>
<name>A0A6J4I405_9PROT</name>
<feature type="transmembrane region" description="Helical" evidence="10">
    <location>
        <begin position="191"/>
        <end position="214"/>
    </location>
</feature>
<dbReference type="AlphaFoldDB" id="A0A6J4I405"/>
<keyword evidence="10" id="KW-0472">Membrane</keyword>
<evidence type="ECO:0000256" key="9">
    <source>
        <dbReference type="ARBA" id="ARBA00023012"/>
    </source>
</evidence>
<keyword evidence="9" id="KW-0902">Two-component regulatory system</keyword>
<dbReference type="FunFam" id="3.30.565.10:FF:000006">
    <property type="entry name" value="Sensor histidine kinase WalK"/>
    <property type="match status" value="1"/>
</dbReference>
<dbReference type="GO" id="GO:0005524">
    <property type="term" value="F:ATP binding"/>
    <property type="evidence" value="ECO:0007669"/>
    <property type="project" value="UniProtKB-KW"/>
</dbReference>
<reference evidence="13" key="1">
    <citation type="submission" date="2020-02" db="EMBL/GenBank/DDBJ databases">
        <authorList>
            <person name="Meier V. D."/>
        </authorList>
    </citation>
    <scope>NUCLEOTIDE SEQUENCE</scope>
    <source>
        <strain evidence="13">AVDCRST_MAG04</strain>
    </source>
</reference>
<sequence>MSLRLRILLLQVVGAVVAGAMGIVALVVLDRTRDHLRHVEAANAQLLATTEVAVRTRAYAQRVAELMLLGREGEAELPALRQEVENALDRLREVTLDEMAWLSGPRHEKRNERELGQIEELRSGFAEMDRRARRLFAPTGPTWADDPALRVAVADGLLHGDVIAALARAVSGEQAEVAEIREEEDALTARVTVALVVGLLVLVPLAVLAAHMLARSVSRPVAALAAAAAAVGRGELDHRVAWRARDELGMLARRFDAMAAELANQRARSLSAHAALEGQVALRTAELADANGRLRDLDRFRVHFLAEIGHELRTPVTVLRGEAEVTLRHGPGAPEAAYRGTLQRIAAGAADLGRLVDDLLFLARTEADQVRYHTRRVRLAPIAAEAVHEGEVLARHKGIAIDMALPMGEREVEADPQRLKQALLILLDNAVKYSPPGQAVSVECRWEGDMAEFVVRDKGAGIPAEDLPRVFDRFYRGRGAERNADDGSGLGLSIARSIVEKHGGTIEIESAPERGTAVRIRLPLLPRARAAGATARKESA</sequence>
<dbReference type="InterPro" id="IPR005467">
    <property type="entry name" value="His_kinase_dom"/>
</dbReference>
<dbReference type="Pfam" id="PF00672">
    <property type="entry name" value="HAMP"/>
    <property type="match status" value="1"/>
</dbReference>
<feature type="domain" description="HAMP" evidence="12">
    <location>
        <begin position="215"/>
        <end position="267"/>
    </location>
</feature>
<evidence type="ECO:0000256" key="10">
    <source>
        <dbReference type="SAM" id="Phobius"/>
    </source>
</evidence>
<keyword evidence="7" id="KW-0418">Kinase</keyword>
<dbReference type="PANTHER" id="PTHR42878:SF7">
    <property type="entry name" value="SENSOR HISTIDINE KINASE GLRK"/>
    <property type="match status" value="1"/>
</dbReference>
<keyword evidence="8" id="KW-0067">ATP-binding</keyword>
<dbReference type="Pfam" id="PF00512">
    <property type="entry name" value="HisKA"/>
    <property type="match status" value="1"/>
</dbReference>
<dbReference type="PROSITE" id="PS50109">
    <property type="entry name" value="HIS_KIN"/>
    <property type="match status" value="1"/>
</dbReference>
<dbReference type="GO" id="GO:0007234">
    <property type="term" value="P:osmosensory signaling via phosphorelay pathway"/>
    <property type="evidence" value="ECO:0007669"/>
    <property type="project" value="TreeGrafter"/>
</dbReference>
<dbReference type="EMBL" id="CADCTL010000112">
    <property type="protein sequence ID" value="CAA9240694.1"/>
    <property type="molecule type" value="Genomic_DNA"/>
</dbReference>
<dbReference type="InterPro" id="IPR050351">
    <property type="entry name" value="BphY/WalK/GraS-like"/>
</dbReference>
<dbReference type="CDD" id="cd00075">
    <property type="entry name" value="HATPase"/>
    <property type="match status" value="1"/>
</dbReference>
<dbReference type="SMART" id="SM00388">
    <property type="entry name" value="HisKA"/>
    <property type="match status" value="1"/>
</dbReference>
<dbReference type="InterPro" id="IPR036097">
    <property type="entry name" value="HisK_dim/P_sf"/>
</dbReference>
<dbReference type="SMART" id="SM00387">
    <property type="entry name" value="HATPase_c"/>
    <property type="match status" value="1"/>
</dbReference>
<comment type="subcellular location">
    <subcellularLocation>
        <location evidence="2">Membrane</location>
    </subcellularLocation>
</comment>
<keyword evidence="10" id="KW-1133">Transmembrane helix</keyword>
<evidence type="ECO:0000259" key="12">
    <source>
        <dbReference type="PROSITE" id="PS50885"/>
    </source>
</evidence>
<dbReference type="SUPFAM" id="SSF55874">
    <property type="entry name" value="ATPase domain of HSP90 chaperone/DNA topoisomerase II/histidine kinase"/>
    <property type="match status" value="1"/>
</dbReference>
<organism evidence="13">
    <name type="scientific">uncultured Acetobacteraceae bacterium</name>
    <dbReference type="NCBI Taxonomy" id="169975"/>
    <lineage>
        <taxon>Bacteria</taxon>
        <taxon>Pseudomonadati</taxon>
        <taxon>Pseudomonadota</taxon>
        <taxon>Alphaproteobacteria</taxon>
        <taxon>Acetobacterales</taxon>
        <taxon>Acetobacteraceae</taxon>
        <taxon>environmental samples</taxon>
    </lineage>
</organism>
<dbReference type="GO" id="GO:0000156">
    <property type="term" value="F:phosphorelay response regulator activity"/>
    <property type="evidence" value="ECO:0007669"/>
    <property type="project" value="TreeGrafter"/>
</dbReference>
<dbReference type="CDD" id="cd00082">
    <property type="entry name" value="HisKA"/>
    <property type="match status" value="1"/>
</dbReference>
<evidence type="ECO:0000313" key="13">
    <source>
        <dbReference type="EMBL" id="CAA9240694.1"/>
    </source>
</evidence>
<dbReference type="EC" id="2.7.13.3" evidence="3"/>